<evidence type="ECO:0000256" key="4">
    <source>
        <dbReference type="ARBA" id="ARBA00022723"/>
    </source>
</evidence>
<comment type="caution">
    <text evidence="13">The sequence shown here is derived from an EMBL/GenBank/DDBJ whole genome shotgun (WGS) entry which is preliminary data.</text>
</comment>
<dbReference type="EMBL" id="ADLW01000006">
    <property type="protein sequence ID" value="EGK03610.1"/>
    <property type="molecule type" value="Genomic_DNA"/>
</dbReference>
<dbReference type="eggNOG" id="COG0013">
    <property type="taxonomic scope" value="Bacteria"/>
</dbReference>
<keyword evidence="3 11" id="KW-0436">Ligase</keyword>
<keyword evidence="9 11" id="KW-0648">Protein biosynthesis</keyword>
<dbReference type="NCBIfam" id="TIGR00344">
    <property type="entry name" value="alaS"/>
    <property type="match status" value="1"/>
</dbReference>
<evidence type="ECO:0000256" key="1">
    <source>
        <dbReference type="ARBA" id="ARBA00008226"/>
    </source>
</evidence>
<dbReference type="Pfam" id="PF07973">
    <property type="entry name" value="tRNA_SAD"/>
    <property type="match status" value="1"/>
</dbReference>
<dbReference type="InterPro" id="IPR045864">
    <property type="entry name" value="aa-tRNA-synth_II/BPL/LPL"/>
</dbReference>
<name>F8X0Q8_9BACT</name>
<dbReference type="PANTHER" id="PTHR11777:SF9">
    <property type="entry name" value="ALANINE--TRNA LIGASE, CYTOPLASMIC"/>
    <property type="match status" value="1"/>
</dbReference>
<dbReference type="GO" id="GO:0000049">
    <property type="term" value="F:tRNA binding"/>
    <property type="evidence" value="ECO:0007669"/>
    <property type="project" value="UniProtKB-KW"/>
</dbReference>
<evidence type="ECO:0000256" key="8">
    <source>
        <dbReference type="ARBA" id="ARBA00022884"/>
    </source>
</evidence>
<dbReference type="SUPFAM" id="SSF55681">
    <property type="entry name" value="Class II aaRS and biotin synthetases"/>
    <property type="match status" value="1"/>
</dbReference>
<dbReference type="Pfam" id="PF02272">
    <property type="entry name" value="DHHA1"/>
    <property type="match status" value="1"/>
</dbReference>
<evidence type="ECO:0000256" key="3">
    <source>
        <dbReference type="ARBA" id="ARBA00022598"/>
    </source>
</evidence>
<keyword evidence="10 11" id="KW-0030">Aminoacyl-tRNA synthetase</keyword>
<keyword evidence="14" id="KW-1185">Reference proteome</keyword>
<dbReference type="FunFam" id="3.30.930.10:FF:000011">
    <property type="entry name" value="Alanine--tRNA ligase, cytoplasmic"/>
    <property type="match status" value="1"/>
</dbReference>
<dbReference type="InterPro" id="IPR012947">
    <property type="entry name" value="tRNA_SAD"/>
</dbReference>
<dbReference type="PANTHER" id="PTHR11777">
    <property type="entry name" value="ALANYL-TRNA SYNTHETASE"/>
    <property type="match status" value="1"/>
</dbReference>
<dbReference type="Pfam" id="PF01411">
    <property type="entry name" value="tRNA-synt_2c"/>
    <property type="match status" value="1"/>
</dbReference>
<dbReference type="GO" id="GO:0006419">
    <property type="term" value="P:alanyl-tRNA aminoacylation"/>
    <property type="evidence" value="ECO:0007669"/>
    <property type="project" value="UniProtKB-UniRule"/>
</dbReference>
<dbReference type="Gene3D" id="2.40.30.130">
    <property type="match status" value="1"/>
</dbReference>
<dbReference type="CDD" id="cd00673">
    <property type="entry name" value="AlaRS_core"/>
    <property type="match status" value="1"/>
</dbReference>
<evidence type="ECO:0000256" key="10">
    <source>
        <dbReference type="ARBA" id="ARBA00023146"/>
    </source>
</evidence>
<keyword evidence="8 11" id="KW-0694">RNA-binding</keyword>
<protein>
    <recommendedName>
        <fullName evidence="11">Alanine--tRNA ligase</fullName>
        <ecNumber evidence="11">6.1.1.7</ecNumber>
    </recommendedName>
    <alternativeName>
        <fullName evidence="11">Alanyl-tRNA synthetase</fullName>
        <shortName evidence="11">AlaRS</shortName>
    </alternativeName>
</protein>
<dbReference type="SUPFAM" id="SSF101353">
    <property type="entry name" value="Putative anticodon-binding domain of alanyl-tRNA synthetase (AlaRS)"/>
    <property type="match status" value="1"/>
</dbReference>
<dbReference type="PROSITE" id="PS50860">
    <property type="entry name" value="AA_TRNA_LIGASE_II_ALA"/>
    <property type="match status" value="1"/>
</dbReference>
<dbReference type="InterPro" id="IPR018164">
    <property type="entry name" value="Ala-tRNA-synth_IIc_N"/>
</dbReference>
<keyword evidence="2 11" id="KW-0820">tRNA-binding</keyword>
<dbReference type="Gene3D" id="3.10.310.40">
    <property type="match status" value="1"/>
</dbReference>
<dbReference type="InterPro" id="IPR018162">
    <property type="entry name" value="Ala-tRNA-ligase_IIc_anticod-bd"/>
</dbReference>
<proteinExistence type="inferred from homology"/>
<keyword evidence="11" id="KW-0963">Cytoplasm</keyword>
<dbReference type="InterPro" id="IPR018163">
    <property type="entry name" value="Thr/Ala-tRNA-synth_IIc_edit"/>
</dbReference>
<dbReference type="SUPFAM" id="SSF55186">
    <property type="entry name" value="ThrRS/AlaRS common domain"/>
    <property type="match status" value="1"/>
</dbReference>
<dbReference type="FunFam" id="3.30.54.20:FF:000001">
    <property type="entry name" value="Alanine--tRNA ligase"/>
    <property type="match status" value="1"/>
</dbReference>
<feature type="binding site" evidence="11">
    <location>
        <position position="566"/>
    </location>
    <ligand>
        <name>Zn(2+)</name>
        <dbReference type="ChEBI" id="CHEBI:29105"/>
    </ligand>
</feature>
<dbReference type="Gene3D" id="3.30.980.10">
    <property type="entry name" value="Threonyl-trna Synthetase, Chain A, domain 2"/>
    <property type="match status" value="1"/>
</dbReference>
<evidence type="ECO:0000256" key="11">
    <source>
        <dbReference type="HAMAP-Rule" id="MF_00036"/>
    </source>
</evidence>
<keyword evidence="5 11" id="KW-0547">Nucleotide-binding</keyword>
<dbReference type="SUPFAM" id="SSF50447">
    <property type="entry name" value="Translation proteins"/>
    <property type="match status" value="1"/>
</dbReference>
<accession>F8X0Q8</accession>
<dbReference type="AlphaFoldDB" id="F8X0Q8"/>
<evidence type="ECO:0000313" key="13">
    <source>
        <dbReference type="EMBL" id="EGK03610.1"/>
    </source>
</evidence>
<keyword evidence="7 11" id="KW-0067">ATP-binding</keyword>
<comment type="similarity">
    <text evidence="1 11">Belongs to the class-II aminoacyl-tRNA synthetase family.</text>
</comment>
<keyword evidence="4 11" id="KW-0479">Metal-binding</keyword>
<organism evidence="13 14">
    <name type="scientific">Dysgonomonas mossii DSM 22836</name>
    <dbReference type="NCBI Taxonomy" id="742767"/>
    <lineage>
        <taxon>Bacteria</taxon>
        <taxon>Pseudomonadati</taxon>
        <taxon>Bacteroidota</taxon>
        <taxon>Bacteroidia</taxon>
        <taxon>Bacteroidales</taxon>
        <taxon>Dysgonomonadaceae</taxon>
        <taxon>Dysgonomonas</taxon>
    </lineage>
</organism>
<dbReference type="GO" id="GO:0004813">
    <property type="term" value="F:alanine-tRNA ligase activity"/>
    <property type="evidence" value="ECO:0007669"/>
    <property type="project" value="UniProtKB-UniRule"/>
</dbReference>
<dbReference type="EC" id="6.1.1.7" evidence="11"/>
<comment type="function">
    <text evidence="11">Catalyzes the attachment of alanine to tRNA(Ala) in a two-step reaction: alanine is first activated by ATP to form Ala-AMP and then transferred to the acceptor end of tRNA(Ala). Also edits incorrectly charged Ser-tRNA(Ala) and Gly-tRNA(Ala) via its editing domain.</text>
</comment>
<dbReference type="Proteomes" id="UP000006420">
    <property type="component" value="Unassembled WGS sequence"/>
</dbReference>
<evidence type="ECO:0000256" key="7">
    <source>
        <dbReference type="ARBA" id="ARBA00022840"/>
    </source>
</evidence>
<comment type="catalytic activity">
    <reaction evidence="11">
        <text>tRNA(Ala) + L-alanine + ATP = L-alanyl-tRNA(Ala) + AMP + diphosphate</text>
        <dbReference type="Rhea" id="RHEA:12540"/>
        <dbReference type="Rhea" id="RHEA-COMP:9657"/>
        <dbReference type="Rhea" id="RHEA-COMP:9923"/>
        <dbReference type="ChEBI" id="CHEBI:30616"/>
        <dbReference type="ChEBI" id="CHEBI:33019"/>
        <dbReference type="ChEBI" id="CHEBI:57972"/>
        <dbReference type="ChEBI" id="CHEBI:78442"/>
        <dbReference type="ChEBI" id="CHEBI:78497"/>
        <dbReference type="ChEBI" id="CHEBI:456215"/>
        <dbReference type="EC" id="6.1.1.7"/>
    </reaction>
</comment>
<feature type="binding site" evidence="11">
    <location>
        <position position="668"/>
    </location>
    <ligand>
        <name>Zn(2+)</name>
        <dbReference type="ChEBI" id="CHEBI:29105"/>
    </ligand>
</feature>
<dbReference type="GO" id="GO:0002161">
    <property type="term" value="F:aminoacyl-tRNA deacylase activity"/>
    <property type="evidence" value="ECO:0007669"/>
    <property type="project" value="TreeGrafter"/>
</dbReference>
<dbReference type="FunFam" id="3.10.310.40:FF:000001">
    <property type="entry name" value="Alanine--tRNA ligase"/>
    <property type="match status" value="1"/>
</dbReference>
<dbReference type="GO" id="GO:0008270">
    <property type="term" value="F:zinc ion binding"/>
    <property type="evidence" value="ECO:0007669"/>
    <property type="project" value="UniProtKB-UniRule"/>
</dbReference>
<dbReference type="HAMAP" id="MF_00036_B">
    <property type="entry name" value="Ala_tRNA_synth_B"/>
    <property type="match status" value="1"/>
</dbReference>
<feature type="binding site" evidence="11">
    <location>
        <position position="562"/>
    </location>
    <ligand>
        <name>Zn(2+)</name>
        <dbReference type="ChEBI" id="CHEBI:29105"/>
    </ligand>
</feature>
<dbReference type="InterPro" id="IPR018165">
    <property type="entry name" value="Ala-tRNA-synth_IIc_core"/>
</dbReference>
<dbReference type="Gene3D" id="3.30.54.20">
    <property type="match status" value="1"/>
</dbReference>
<dbReference type="Gene3D" id="3.30.930.10">
    <property type="entry name" value="Bira Bifunctional Protein, Domain 2"/>
    <property type="match status" value="1"/>
</dbReference>
<feature type="binding site" evidence="11">
    <location>
        <position position="664"/>
    </location>
    <ligand>
        <name>Zn(2+)</name>
        <dbReference type="ChEBI" id="CHEBI:29105"/>
    </ligand>
</feature>
<dbReference type="InterPro" id="IPR002318">
    <property type="entry name" value="Ala-tRNA-lgiase_IIc"/>
</dbReference>
<dbReference type="InterPro" id="IPR023033">
    <property type="entry name" value="Ala_tRNA_ligase_euk/bac"/>
</dbReference>
<comment type="domain">
    <text evidence="11">Consists of three domains; the N-terminal catalytic domain, the editing domain and the C-terminal C-Ala domain. The editing domain removes incorrectly charged amino acids, while the C-Ala domain, along with tRNA(Ala), serves as a bridge to cooperatively bring together the editing and aminoacylation centers thus stimulating deacylation of misacylated tRNAs.</text>
</comment>
<dbReference type="PRINTS" id="PR00980">
    <property type="entry name" value="TRNASYNTHALA"/>
</dbReference>
<dbReference type="FunFam" id="3.30.980.10:FF:000004">
    <property type="entry name" value="Alanine--tRNA ligase, cytoplasmic"/>
    <property type="match status" value="1"/>
</dbReference>
<dbReference type="HOGENOM" id="CLU_004485_1_1_10"/>
<evidence type="ECO:0000256" key="5">
    <source>
        <dbReference type="ARBA" id="ARBA00022741"/>
    </source>
</evidence>
<dbReference type="InterPro" id="IPR050058">
    <property type="entry name" value="Ala-tRNA_ligase"/>
</dbReference>
<evidence type="ECO:0000256" key="9">
    <source>
        <dbReference type="ARBA" id="ARBA00022917"/>
    </source>
</evidence>
<dbReference type="GO" id="GO:0005737">
    <property type="term" value="C:cytoplasm"/>
    <property type="evidence" value="ECO:0007669"/>
    <property type="project" value="UniProtKB-SubCell"/>
</dbReference>
<dbReference type="InterPro" id="IPR003156">
    <property type="entry name" value="DHHA1_dom"/>
</dbReference>
<evidence type="ECO:0000256" key="2">
    <source>
        <dbReference type="ARBA" id="ARBA00022555"/>
    </source>
</evidence>
<dbReference type="InterPro" id="IPR009000">
    <property type="entry name" value="Transl_B-barrel_sf"/>
</dbReference>
<keyword evidence="6 11" id="KW-0862">Zinc</keyword>
<evidence type="ECO:0000313" key="14">
    <source>
        <dbReference type="Proteomes" id="UP000006420"/>
    </source>
</evidence>
<dbReference type="GO" id="GO:0005524">
    <property type="term" value="F:ATP binding"/>
    <property type="evidence" value="ECO:0007669"/>
    <property type="project" value="UniProtKB-UniRule"/>
</dbReference>
<comment type="subcellular location">
    <subcellularLocation>
        <location evidence="11">Cytoplasm</location>
    </subcellularLocation>
</comment>
<dbReference type="STRING" id="742767.HMPREF9456_01677"/>
<reference evidence="13 14" key="1">
    <citation type="submission" date="2011-04" db="EMBL/GenBank/DDBJ databases">
        <title>The Genome Sequence of Dysgonomonas mossii DSM 22836.</title>
        <authorList>
            <consortium name="The Broad Institute Genome Sequencing Platform"/>
            <person name="Earl A."/>
            <person name="Ward D."/>
            <person name="Feldgarden M."/>
            <person name="Gevers D."/>
            <person name="Pudlo N."/>
            <person name="Martens E."/>
            <person name="Allen-Vercoe E."/>
            <person name="Young S.K."/>
            <person name="Zeng Q."/>
            <person name="Gargeya S."/>
            <person name="Fitzgerald M."/>
            <person name="Haas B."/>
            <person name="Abouelleil A."/>
            <person name="Alvarado L."/>
            <person name="Arachchi H.M."/>
            <person name="Berlin A."/>
            <person name="Brown A."/>
            <person name="Chapman S.B."/>
            <person name="Chen Z."/>
            <person name="Dunbar C."/>
            <person name="Freedman E."/>
            <person name="Gearin G."/>
            <person name="Gellesch M."/>
            <person name="Goldberg J."/>
            <person name="Griggs A."/>
            <person name="Gujja S."/>
            <person name="Heiman D."/>
            <person name="Howarth C."/>
            <person name="Larson L."/>
            <person name="Lui A."/>
            <person name="MacDonald P.J.P."/>
            <person name="Mehta T."/>
            <person name="Montmayeur A."/>
            <person name="Murphy C."/>
            <person name="Neiman D."/>
            <person name="Pearson M."/>
            <person name="Priest M."/>
            <person name="Roberts A."/>
            <person name="Saif S."/>
            <person name="Shea T."/>
            <person name="Shenoy N."/>
            <person name="Sisk P."/>
            <person name="Stolte C."/>
            <person name="Sykes S."/>
            <person name="Yandava C."/>
            <person name="Wortman J."/>
            <person name="Nusbaum C."/>
            <person name="Birren B."/>
        </authorList>
    </citation>
    <scope>NUCLEOTIDE SEQUENCE [LARGE SCALE GENOMIC DNA]</scope>
    <source>
        <strain evidence="13 14">DSM 22836</strain>
    </source>
</reference>
<evidence type="ECO:0000256" key="6">
    <source>
        <dbReference type="ARBA" id="ARBA00022833"/>
    </source>
</evidence>
<feature type="domain" description="Alanyl-transfer RNA synthetases family profile" evidence="12">
    <location>
        <begin position="1"/>
        <end position="707"/>
    </location>
</feature>
<evidence type="ECO:0000259" key="12">
    <source>
        <dbReference type="PROSITE" id="PS50860"/>
    </source>
</evidence>
<gene>
    <name evidence="11" type="primary">alaS</name>
    <name evidence="13" type="ORF">HMPREF9456_01677</name>
</gene>
<dbReference type="SMART" id="SM00863">
    <property type="entry name" value="tRNA_SAD"/>
    <property type="match status" value="1"/>
</dbReference>
<sequence length="871" mass="98276">MTSKEIRESFKSFFASKEHKIVPSAPMVIKGDPTLMFTNAGMNQFKDVILGNAPIKYARVADSQKCLRVSGKHNDLEEVGHDTYHHTMFEMLGNWSFGDYFKKEAIEWAWEYLTEVLALDKNRLYVTVFEGSPSEGLSRDDEAAAYWEKYLPVDRIINGNKKDNFWEMGDTGPCGPCSEIHIDLRSDEERAKVDGLTLVNQSDPQVVEIWNLVFMQYNRKADKSLDPLPAKVIDTGMGFERLCMAVQGKTSNYDTDVFQTIIKALGALANTTYGEDVKKDIAMRVIADHVRTIAFSITDGQLPSNAKAGYVIRRILRRAVRYGYTFLDQHKSFMYKLLPALIETMGDAYPELIQQQTLIEKVMKEEEESFLRTLETGIKLLDKQIADAKVKGLTEISGVEAFTLYDTYGFPLDLTELILKENDMSVDEAGFKAEMQKQKDRARNAAAVETEDWVTLKDGDTEFVGYDFTECETEILRYRKVKQKNSEFYQIVLSRTPFYAEMGGQVGDSGWLVTDDETIEMSDTKRENNLAVHLSNKLPQDLTATFIARINLKNRTATECNHTATHLLHEGLREILGSHVEQKGSYVSPSVLRFDFSHFQKLTDKEIREVERYVTGKIRENIIREEMRHVPIAEAKEMGAMALFGEKYGEDVRVIRFGDSVELCGGTHISSTGRIGSFRIINESSIAAGIRRIEAITAEACEDYFYAQQDILTEVKSLFNNTPNLTQALRKFFEENAEMKKTVEEYVKEKTVQIKDALIKKKQVINGIDFYVLNGPFPAEVVKDIAFQIKGQFAANTAFVGATEYEGKPLLTVMLSDDLVKDQGLNASQLVRDAAKHIQGGGGGQPHFATAGGKNTEGLTKALNEIMEKIK</sequence>
<comment type="cofactor">
    <cofactor evidence="11">
        <name>Zn(2+)</name>
        <dbReference type="ChEBI" id="CHEBI:29105"/>
    </cofactor>
    <text evidence="11">Binds 1 zinc ion per subunit.</text>
</comment>